<reference evidence="1 2" key="1">
    <citation type="submission" date="2016-12" db="EMBL/GenBank/DDBJ databases">
        <title>The genomes of Aspergillus section Nigri reveals drivers in fungal speciation.</title>
        <authorList>
            <consortium name="DOE Joint Genome Institute"/>
            <person name="Vesth T.C."/>
            <person name="Nybo J."/>
            <person name="Theobald S."/>
            <person name="Brandl J."/>
            <person name="Frisvad J.C."/>
            <person name="Nielsen K.F."/>
            <person name="Lyhne E.K."/>
            <person name="Kogle M.E."/>
            <person name="Kuo A."/>
            <person name="Riley R."/>
            <person name="Clum A."/>
            <person name="Nolan M."/>
            <person name="Lipzen A."/>
            <person name="Salamov A."/>
            <person name="Henrissat B."/>
            <person name="Wiebenga A."/>
            <person name="De Vries R.P."/>
            <person name="Grigoriev I.V."/>
            <person name="Mortensen U.H."/>
            <person name="Andersen M.R."/>
            <person name="Baker S.E."/>
        </authorList>
    </citation>
    <scope>NUCLEOTIDE SEQUENCE [LARGE SCALE GENOMIC DNA]</scope>
    <source>
        <strain evidence="1 2">CBS 115572</strain>
    </source>
</reference>
<proteinExistence type="predicted"/>
<dbReference type="RefSeq" id="XP_025468143.1">
    <property type="nucleotide sequence ID" value="XM_025609934.1"/>
</dbReference>
<dbReference type="Proteomes" id="UP000246702">
    <property type="component" value="Unassembled WGS sequence"/>
</dbReference>
<sequence>MATTAAYSACTLPSATFMLESKDPVCVQPNNRPRTSTTISPMSSPRQRLQVNARTLHVLCNLPAQIGSTTVRVWGPVVSLPLTRYMDVEIVEAHQTYGDSGTARGPLTEVISMLRAICKGLFEHHKSLAARNNDMTSNSWRLDRCLLGPWTGISMRKRDSRMWYSNATDVESWRTNWLNCPASLRLLGECSQLLTYIAA</sequence>
<dbReference type="EMBL" id="MSFK01000012">
    <property type="protein sequence ID" value="PWY88781.1"/>
    <property type="molecule type" value="Genomic_DNA"/>
</dbReference>
<dbReference type="AlphaFoldDB" id="A0A317WSQ3"/>
<gene>
    <name evidence="1" type="ORF">BO94DRAFT_51580</name>
</gene>
<evidence type="ECO:0000313" key="1">
    <source>
        <dbReference type="EMBL" id="PWY88781.1"/>
    </source>
</evidence>
<accession>A0A317WSQ3</accession>
<keyword evidence="2" id="KW-1185">Reference proteome</keyword>
<comment type="caution">
    <text evidence="1">The sequence shown here is derived from an EMBL/GenBank/DDBJ whole genome shotgun (WGS) entry which is preliminary data.</text>
</comment>
<protein>
    <submittedName>
        <fullName evidence="1">Uncharacterized protein</fullName>
    </submittedName>
</protein>
<name>A0A317WSQ3_9EURO</name>
<organism evidence="1 2">
    <name type="scientific">Aspergillus sclerotioniger CBS 115572</name>
    <dbReference type="NCBI Taxonomy" id="1450535"/>
    <lineage>
        <taxon>Eukaryota</taxon>
        <taxon>Fungi</taxon>
        <taxon>Dikarya</taxon>
        <taxon>Ascomycota</taxon>
        <taxon>Pezizomycotina</taxon>
        <taxon>Eurotiomycetes</taxon>
        <taxon>Eurotiomycetidae</taxon>
        <taxon>Eurotiales</taxon>
        <taxon>Aspergillaceae</taxon>
        <taxon>Aspergillus</taxon>
        <taxon>Aspergillus subgen. Circumdati</taxon>
    </lineage>
</organism>
<dbReference type="GeneID" id="37112077"/>
<evidence type="ECO:0000313" key="2">
    <source>
        <dbReference type="Proteomes" id="UP000246702"/>
    </source>
</evidence>